<proteinExistence type="predicted"/>
<organism evidence="1 2">
    <name type="scientific">Candidatus Anaerostipes avistercoris</name>
    <dbReference type="NCBI Taxonomy" id="2838462"/>
    <lineage>
        <taxon>Bacteria</taxon>
        <taxon>Bacillati</taxon>
        <taxon>Bacillota</taxon>
        <taxon>Clostridia</taxon>
        <taxon>Lachnospirales</taxon>
        <taxon>Lachnospiraceae</taxon>
        <taxon>Anaerostipes</taxon>
    </lineage>
</organism>
<evidence type="ECO:0000313" key="2">
    <source>
        <dbReference type="Proteomes" id="UP000823904"/>
    </source>
</evidence>
<name>A0A9D2TA57_9FIRM</name>
<gene>
    <name evidence="1" type="ORF">H9754_12170</name>
</gene>
<protein>
    <submittedName>
        <fullName evidence="1">Uncharacterized protein</fullName>
    </submittedName>
</protein>
<comment type="caution">
    <text evidence="1">The sequence shown here is derived from an EMBL/GenBank/DDBJ whole genome shotgun (WGS) entry which is preliminary data.</text>
</comment>
<dbReference type="EMBL" id="DWWD01000046">
    <property type="protein sequence ID" value="HJC51299.1"/>
    <property type="molecule type" value="Genomic_DNA"/>
</dbReference>
<sequence length="105" mass="12153">MVVSENAYISEILQRKKNKIIERIRRQKNIPFLYCVTLPLWKSAVLEIYEYNELLSDFYQNQEIVIVGLAAGKDDALVITKRIVKDLVCADQITEAVHYFCGEEA</sequence>
<accession>A0A9D2TA57</accession>
<dbReference type="Proteomes" id="UP000823904">
    <property type="component" value="Unassembled WGS sequence"/>
</dbReference>
<reference evidence="1" key="1">
    <citation type="journal article" date="2021" name="PeerJ">
        <title>Extensive microbial diversity within the chicken gut microbiome revealed by metagenomics and culture.</title>
        <authorList>
            <person name="Gilroy R."/>
            <person name="Ravi A."/>
            <person name="Getino M."/>
            <person name="Pursley I."/>
            <person name="Horton D.L."/>
            <person name="Alikhan N.F."/>
            <person name="Baker D."/>
            <person name="Gharbi K."/>
            <person name="Hall N."/>
            <person name="Watson M."/>
            <person name="Adriaenssens E.M."/>
            <person name="Foster-Nyarko E."/>
            <person name="Jarju S."/>
            <person name="Secka A."/>
            <person name="Antonio M."/>
            <person name="Oren A."/>
            <person name="Chaudhuri R.R."/>
            <person name="La Ragione R."/>
            <person name="Hildebrand F."/>
            <person name="Pallen M.J."/>
        </authorList>
    </citation>
    <scope>NUCLEOTIDE SEQUENCE</scope>
    <source>
        <strain evidence="1">ChiSjej3B21-8574</strain>
    </source>
</reference>
<reference evidence="1" key="2">
    <citation type="submission" date="2021-04" db="EMBL/GenBank/DDBJ databases">
        <authorList>
            <person name="Gilroy R."/>
        </authorList>
    </citation>
    <scope>NUCLEOTIDE SEQUENCE</scope>
    <source>
        <strain evidence="1">ChiSjej3B21-8574</strain>
    </source>
</reference>
<evidence type="ECO:0000313" key="1">
    <source>
        <dbReference type="EMBL" id="HJC51299.1"/>
    </source>
</evidence>
<dbReference type="AlphaFoldDB" id="A0A9D2TA57"/>